<dbReference type="PANTHER" id="PTHR36307:SF1">
    <property type="entry name" value="FLAGELLA BASAL BODY P-RING FORMATION PROTEIN FLGA"/>
    <property type="match status" value="1"/>
</dbReference>
<sequence>MRIMGLIIAFAFFQASFTFAASVEEQINLYINKVEIPRLEKLYPDANINITLNNQAALSYLPKCQDNTLQIKNQRPEATKRTNYVIACNTPSWKSFAPVTQSIMIQAIKTTTQISRGQVINKNNTNIGEVDLTSLRGQVFTLKEPPYGLIASRNLRINTFITDALTNQPTLIKKGNQVLITARSGNIIVKMNGIALENGTKDQQIRVQNTSSQRIIYAKVVTDSEVLVNY</sequence>
<protein>
    <recommendedName>
        <fullName evidence="1">Flagella basal body P-ring formation protein FlgA</fullName>
    </recommendedName>
</protein>
<evidence type="ECO:0000256" key="1">
    <source>
        <dbReference type="RuleBase" id="RU362063"/>
    </source>
</evidence>
<comment type="subcellular location">
    <subcellularLocation>
        <location evidence="1">Periplasm</location>
    </subcellularLocation>
</comment>
<evidence type="ECO:0000259" key="2">
    <source>
        <dbReference type="Pfam" id="PF13144"/>
    </source>
</evidence>
<dbReference type="InterPro" id="IPR039246">
    <property type="entry name" value="Flagellar_FlgA"/>
</dbReference>
<dbReference type="GO" id="GO:0044780">
    <property type="term" value="P:bacterial-type flagellum assembly"/>
    <property type="evidence" value="ECO:0007669"/>
    <property type="project" value="InterPro"/>
</dbReference>
<dbReference type="CDD" id="cd11614">
    <property type="entry name" value="SAF_CpaB_FlgA_like"/>
    <property type="match status" value="1"/>
</dbReference>
<keyword evidence="1" id="KW-0732">Signal</keyword>
<keyword evidence="4" id="KW-1185">Reference proteome</keyword>
<gene>
    <name evidence="3" type="primary">flgA</name>
    <name evidence="3" type="ORF">I8J31_19135</name>
</gene>
<evidence type="ECO:0000313" key="4">
    <source>
        <dbReference type="Proteomes" id="UP000628710"/>
    </source>
</evidence>
<organism evidence="3 4">
    <name type="scientific">Marinomonas transparens</name>
    <dbReference type="NCBI Taxonomy" id="2795388"/>
    <lineage>
        <taxon>Bacteria</taxon>
        <taxon>Pseudomonadati</taxon>
        <taxon>Pseudomonadota</taxon>
        <taxon>Gammaproteobacteria</taxon>
        <taxon>Oceanospirillales</taxon>
        <taxon>Oceanospirillaceae</taxon>
        <taxon>Marinomonas</taxon>
    </lineage>
</organism>
<accession>A0A934JPY9</accession>
<dbReference type="Gene3D" id="3.90.1210.10">
    <property type="entry name" value="Antifreeze-like/N-acetylneuraminic acid synthase C-terminal domain"/>
    <property type="match status" value="1"/>
</dbReference>
<dbReference type="InterPro" id="IPR017585">
    <property type="entry name" value="SAF_FlgA"/>
</dbReference>
<comment type="function">
    <text evidence="1">Involved in the assembly process of the P-ring formation. It may associate with FlgF on the rod constituting a structure essential for the P-ring assembly or may act as a modulator protein for the P-ring assembly.</text>
</comment>
<comment type="similarity">
    <text evidence="1">Belongs to the FlgA family.</text>
</comment>
<dbReference type="NCBIfam" id="TIGR03170">
    <property type="entry name" value="flgA_cterm"/>
    <property type="match status" value="1"/>
</dbReference>
<dbReference type="Proteomes" id="UP000628710">
    <property type="component" value="Unassembled WGS sequence"/>
</dbReference>
<evidence type="ECO:0000313" key="3">
    <source>
        <dbReference type="EMBL" id="MBJ7539791.1"/>
    </source>
</evidence>
<dbReference type="Gene3D" id="2.30.30.760">
    <property type="match status" value="1"/>
</dbReference>
<dbReference type="EMBL" id="JAEMNX010000032">
    <property type="protein sequence ID" value="MBJ7539791.1"/>
    <property type="molecule type" value="Genomic_DNA"/>
</dbReference>
<comment type="caution">
    <text evidence="3">The sequence shown here is derived from an EMBL/GenBank/DDBJ whole genome shotgun (WGS) entry which is preliminary data.</text>
</comment>
<dbReference type="Pfam" id="PF13144">
    <property type="entry name" value="ChapFlgA"/>
    <property type="match status" value="1"/>
</dbReference>
<keyword evidence="1" id="KW-1005">Bacterial flagellum biogenesis</keyword>
<feature type="signal peptide" evidence="1">
    <location>
        <begin position="1"/>
        <end position="20"/>
    </location>
</feature>
<reference evidence="3" key="1">
    <citation type="submission" date="2020-12" db="EMBL/GenBank/DDBJ databases">
        <title>Marinomonas arctica sp. nov., a psychrotolerant bacterium isolated from the Arctic.</title>
        <authorList>
            <person name="Zhang Y."/>
        </authorList>
    </citation>
    <scope>NUCLEOTIDE SEQUENCE</scope>
    <source>
        <strain evidence="3">C1424</strain>
    </source>
</reference>
<dbReference type="PANTHER" id="PTHR36307">
    <property type="entry name" value="FLAGELLA BASAL BODY P-RING FORMATION PROTEIN FLGA"/>
    <property type="match status" value="1"/>
</dbReference>
<dbReference type="GO" id="GO:0042597">
    <property type="term" value="C:periplasmic space"/>
    <property type="evidence" value="ECO:0007669"/>
    <property type="project" value="UniProtKB-SubCell"/>
</dbReference>
<name>A0A934JPY9_9GAMM</name>
<proteinExistence type="inferred from homology"/>
<feature type="chain" id="PRO_5038164980" description="Flagella basal body P-ring formation protein FlgA" evidence="1">
    <location>
        <begin position="21"/>
        <end position="230"/>
    </location>
</feature>
<dbReference type="AlphaFoldDB" id="A0A934JPY9"/>
<keyword evidence="1" id="KW-0574">Periplasm</keyword>
<keyword evidence="3" id="KW-0969">Cilium</keyword>
<feature type="domain" description="Flagella basal body P-ring formation protein FlgA SAF" evidence="2">
    <location>
        <begin position="107"/>
        <end position="228"/>
    </location>
</feature>
<keyword evidence="3" id="KW-0282">Flagellum</keyword>
<keyword evidence="3" id="KW-0966">Cell projection</keyword>
<dbReference type="RefSeq" id="WP_199470185.1">
    <property type="nucleotide sequence ID" value="NZ_JAEMNX010000032.1"/>
</dbReference>